<dbReference type="Pfam" id="PF03686">
    <property type="entry name" value="UPF0146"/>
    <property type="match status" value="1"/>
</dbReference>
<accession>A0ABM7YCV9</accession>
<evidence type="ECO:0000256" key="2">
    <source>
        <dbReference type="HAMAP-Rule" id="MF_00341"/>
    </source>
</evidence>
<dbReference type="InterPro" id="IPR029063">
    <property type="entry name" value="SAM-dependent_MTases_sf"/>
</dbReference>
<sequence>MWEDLASYIIQECNPNDKVVEVGVGRFFKVAEYLQEYSMIDLILTDIKPSHPYIIEDDITNPRWEIYKGARLIYSIRPPMELHKPLIKVADKVKAKLLIRPLVTEPPIMDMNLINYKRSFFYEYQPSRRRYLG</sequence>
<dbReference type="Proteomes" id="UP000831817">
    <property type="component" value="Chromosome"/>
</dbReference>
<evidence type="ECO:0000313" key="4">
    <source>
        <dbReference type="Proteomes" id="UP000831817"/>
    </source>
</evidence>
<dbReference type="PIRSF" id="PIRSF016725">
    <property type="entry name" value="UCP016725"/>
    <property type="match status" value="1"/>
</dbReference>
<organism evidence="3 4">
    <name type="scientific">Methanothermobacter tenebrarum</name>
    <dbReference type="NCBI Taxonomy" id="680118"/>
    <lineage>
        <taxon>Archaea</taxon>
        <taxon>Methanobacteriati</taxon>
        <taxon>Methanobacteriota</taxon>
        <taxon>Methanomada group</taxon>
        <taxon>Methanobacteria</taxon>
        <taxon>Methanobacteriales</taxon>
        <taxon>Methanobacteriaceae</taxon>
        <taxon>Methanothermobacter</taxon>
    </lineage>
</organism>
<evidence type="ECO:0000256" key="1">
    <source>
        <dbReference type="ARBA" id="ARBA00006969"/>
    </source>
</evidence>
<dbReference type="RefSeq" id="WP_248564891.1">
    <property type="nucleotide sequence ID" value="NZ_AP025698.1"/>
</dbReference>
<keyword evidence="4" id="KW-1185">Reference proteome</keyword>
<dbReference type="EMBL" id="AP025698">
    <property type="protein sequence ID" value="BDH79045.1"/>
    <property type="molecule type" value="Genomic_DNA"/>
</dbReference>
<evidence type="ECO:0000313" key="3">
    <source>
        <dbReference type="EMBL" id="BDH79045.1"/>
    </source>
</evidence>
<reference evidence="3 4" key="1">
    <citation type="submission" date="2022-04" db="EMBL/GenBank/DDBJ databases">
        <title>Complete genome of Methanothermobacter tenebrarum strain RMAS.</title>
        <authorList>
            <person name="Nakamura K."/>
            <person name="Oshima K."/>
            <person name="Hattori M."/>
            <person name="Kamagata Y."/>
            <person name="Takamizawa K."/>
        </authorList>
    </citation>
    <scope>NUCLEOTIDE SEQUENCE [LARGE SCALE GENOMIC DNA]</scope>
    <source>
        <strain evidence="3 4">RMAS</strain>
    </source>
</reference>
<protein>
    <recommendedName>
        <fullName evidence="2">UPF0146 protein MTTB_04240</fullName>
    </recommendedName>
</protein>
<comment type="similarity">
    <text evidence="1 2">Belongs to the UPF0146 family.</text>
</comment>
<proteinExistence type="inferred from homology"/>
<dbReference type="GeneID" id="71964936"/>
<dbReference type="InterPro" id="IPR005353">
    <property type="entry name" value="UPF0146"/>
</dbReference>
<name>A0ABM7YCV9_9EURY</name>
<dbReference type="HAMAP" id="MF_00341">
    <property type="entry name" value="UPF0146"/>
    <property type="match status" value="1"/>
</dbReference>
<gene>
    <name evidence="3" type="ORF">MTTB_04240</name>
</gene>
<dbReference type="Gene3D" id="3.40.50.150">
    <property type="entry name" value="Vaccinia Virus protein VP39"/>
    <property type="match status" value="1"/>
</dbReference>